<dbReference type="AlphaFoldDB" id="A0A5E4GIV7"/>
<reference evidence="2" key="1">
    <citation type="journal article" date="2020" name="Plant J.">
        <title>Transposons played a major role in the diversification between the closely related almond and peach genomes: results from the almond genome sequence.</title>
        <authorList>
            <person name="Alioto T."/>
            <person name="Alexiou K.G."/>
            <person name="Bardil A."/>
            <person name="Barteri F."/>
            <person name="Castanera R."/>
            <person name="Cruz F."/>
            <person name="Dhingra A."/>
            <person name="Duval H."/>
            <person name="Fernandez I Marti A."/>
            <person name="Frias L."/>
            <person name="Galan B."/>
            <person name="Garcia J.L."/>
            <person name="Howad W."/>
            <person name="Gomez-Garrido J."/>
            <person name="Gut M."/>
            <person name="Julca I."/>
            <person name="Morata J."/>
            <person name="Puigdomenech P."/>
            <person name="Ribeca P."/>
            <person name="Rubio Cabetas M.J."/>
            <person name="Vlasova A."/>
            <person name="Wirthensohn M."/>
            <person name="Garcia-Mas J."/>
            <person name="Gabaldon T."/>
            <person name="Casacuberta J.M."/>
            <person name="Arus P."/>
        </authorList>
    </citation>
    <scope>NUCLEOTIDE SEQUENCE [LARGE SCALE GENOMIC DNA]</scope>
    <source>
        <strain evidence="2">cv. Texas</strain>
    </source>
</reference>
<sequence length="68" mass="7290">QKLTAALRMLAYGASAEQVDEIARMGKSTILECLVRFCDAVEKFVHEGVPSQTHAEGPAKVATKSRGS</sequence>
<protein>
    <submittedName>
        <fullName evidence="1">PREDICTED: putative nuclease HARBI1</fullName>
    </submittedName>
</protein>
<feature type="non-terminal residue" evidence="1">
    <location>
        <position position="68"/>
    </location>
</feature>
<dbReference type="PANTHER" id="PTHR47150:SF5">
    <property type="entry name" value="OS07G0546750 PROTEIN"/>
    <property type="match status" value="1"/>
</dbReference>
<name>A0A5E4GIV7_PRUDU</name>
<accession>A0A5E4GIV7</accession>
<dbReference type="Gramene" id="VVA39533">
    <property type="protein sequence ID" value="VVA39533"/>
    <property type="gene ID" value="Prudul26B009312"/>
</dbReference>
<organism evidence="1 2">
    <name type="scientific">Prunus dulcis</name>
    <name type="common">Almond</name>
    <name type="synonym">Amygdalus dulcis</name>
    <dbReference type="NCBI Taxonomy" id="3755"/>
    <lineage>
        <taxon>Eukaryota</taxon>
        <taxon>Viridiplantae</taxon>
        <taxon>Streptophyta</taxon>
        <taxon>Embryophyta</taxon>
        <taxon>Tracheophyta</taxon>
        <taxon>Spermatophyta</taxon>
        <taxon>Magnoliopsida</taxon>
        <taxon>eudicotyledons</taxon>
        <taxon>Gunneridae</taxon>
        <taxon>Pentapetalae</taxon>
        <taxon>rosids</taxon>
        <taxon>fabids</taxon>
        <taxon>Rosales</taxon>
        <taxon>Rosaceae</taxon>
        <taxon>Amygdaloideae</taxon>
        <taxon>Amygdaleae</taxon>
        <taxon>Prunus</taxon>
    </lineage>
</organism>
<dbReference type="InParanoid" id="A0A5E4GIV7"/>
<evidence type="ECO:0000313" key="1">
    <source>
        <dbReference type="EMBL" id="VVA39533.1"/>
    </source>
</evidence>
<gene>
    <name evidence="1" type="ORF">ALMOND_2B009312</name>
</gene>
<dbReference type="Proteomes" id="UP000327085">
    <property type="component" value="Unassembled WGS sequence"/>
</dbReference>
<evidence type="ECO:0000313" key="2">
    <source>
        <dbReference type="Proteomes" id="UP000327085"/>
    </source>
</evidence>
<dbReference type="EMBL" id="CABIKO010000806">
    <property type="protein sequence ID" value="VVA39533.1"/>
    <property type="molecule type" value="Genomic_DNA"/>
</dbReference>
<dbReference type="PANTHER" id="PTHR47150">
    <property type="entry name" value="OS12G0169200 PROTEIN"/>
    <property type="match status" value="1"/>
</dbReference>
<feature type="non-terminal residue" evidence="1">
    <location>
        <position position="1"/>
    </location>
</feature>
<proteinExistence type="predicted"/>